<dbReference type="InterPro" id="IPR023346">
    <property type="entry name" value="Lysozyme-like_dom_sf"/>
</dbReference>
<dbReference type="Gene3D" id="1.10.530.10">
    <property type="match status" value="1"/>
</dbReference>
<sequence length="514" mass="59230">MKFVTTSTRGSPTFYTYYQWFTQRAHMRIHPLTLNLWLFALLLFVTGNLHGEELEPSPLDDVWPVLTEPWGGDLDNMLERGEIRVLTSFGLGWFYFDAGHPRGITVENTRNFEAFIKRALGAKAKLLKVTVIPVSRDKLIPYLVEGYGDVIFANLTITTRRLQLIDFSKPYASDVKELLITHKDNAPATMAELAGTTIWLREESSYYDSVLKLNRTLIGQNLAPLNIELIDPRLQDEDLLRWVNAGLIEATVIDQHKLPVWQQWWPDLVAFAEPIRAFGELAYGIRKQSPELKALVDRYALTYQDGGRTFNILKQRFLESDRWLTRLKSEKTRDRQKQYKQWFQEFGKQYQFDWVLLSAFAFQESKYDANAKSDAGAIGIMQVLPSTAKELGFSNLTDPNTNIHAGTRYLAKLRDDYFNDPDLDEFNRTIFAMAAYNAGPNRINRLRRMAKSRGLDPDVWFQNVELLASAYIGRETVTYVANIYRHFVIHKRILSEQAQKGPLLLSPTPEVIDD</sequence>
<dbReference type="AlphaFoldDB" id="A0A4U1BRR6"/>
<dbReference type="Gene3D" id="3.40.190.10">
    <property type="entry name" value="Periplasmic binding protein-like II"/>
    <property type="match status" value="2"/>
</dbReference>
<dbReference type="SMART" id="SM00062">
    <property type="entry name" value="PBPb"/>
    <property type="match status" value="1"/>
</dbReference>
<keyword evidence="3" id="KW-0472">Membrane</keyword>
<dbReference type="PANTHER" id="PTHR37423:SF2">
    <property type="entry name" value="MEMBRANE-BOUND LYTIC MUREIN TRANSGLYCOSYLASE C"/>
    <property type="match status" value="1"/>
</dbReference>
<evidence type="ECO:0000259" key="4">
    <source>
        <dbReference type="SMART" id="SM00062"/>
    </source>
</evidence>
<keyword evidence="3" id="KW-0998">Cell outer membrane</keyword>
<dbReference type="SUPFAM" id="SSF53955">
    <property type="entry name" value="Lysozyme-like"/>
    <property type="match status" value="1"/>
</dbReference>
<feature type="domain" description="Solute-binding protein family 3/N-terminal" evidence="4">
    <location>
        <begin position="82"/>
        <end position="321"/>
    </location>
</feature>
<dbReference type="Proteomes" id="UP000305675">
    <property type="component" value="Unassembled WGS sequence"/>
</dbReference>
<dbReference type="Pfam" id="PF00497">
    <property type="entry name" value="SBP_bac_3"/>
    <property type="match status" value="1"/>
</dbReference>
<reference evidence="5 6" key="1">
    <citation type="submission" date="2019-04" db="EMBL/GenBank/DDBJ databases">
        <authorList>
            <person name="Hwang J.C."/>
        </authorList>
    </citation>
    <scope>NUCLEOTIDE SEQUENCE [LARGE SCALE GENOMIC DNA]</scope>
    <source>
        <strain evidence="5 6">IMCC35002</strain>
    </source>
</reference>
<proteinExistence type="inferred from homology"/>
<evidence type="ECO:0000256" key="1">
    <source>
        <dbReference type="ARBA" id="ARBA00004339"/>
    </source>
</evidence>
<comment type="caution">
    <text evidence="5">The sequence shown here is derived from an EMBL/GenBank/DDBJ whole genome shotgun (WGS) entry which is preliminary data.</text>
</comment>
<gene>
    <name evidence="5" type="ORF">FCL42_02960</name>
</gene>
<keyword evidence="6" id="KW-1185">Reference proteome</keyword>
<dbReference type="GO" id="GO:0009279">
    <property type="term" value="C:cell outer membrane"/>
    <property type="evidence" value="ECO:0007669"/>
    <property type="project" value="UniProtKB-SubCell"/>
</dbReference>
<dbReference type="InterPro" id="IPR001638">
    <property type="entry name" value="Solute-binding_3/MltF_N"/>
</dbReference>
<protein>
    <submittedName>
        <fullName evidence="5">Transporter substrate-binding domain-containing protein</fullName>
    </submittedName>
</protein>
<dbReference type="EMBL" id="SWCJ01000002">
    <property type="protein sequence ID" value="TKB57256.1"/>
    <property type="molecule type" value="Genomic_DNA"/>
</dbReference>
<dbReference type="InterPro" id="IPR008258">
    <property type="entry name" value="Transglycosylase_SLT_dom_1"/>
</dbReference>
<dbReference type="CDD" id="cd13403">
    <property type="entry name" value="MLTF-like"/>
    <property type="match status" value="1"/>
</dbReference>
<name>A0A4U1BRR6_9GAMM</name>
<accession>A0A4U1BRR6</accession>
<dbReference type="Pfam" id="PF01464">
    <property type="entry name" value="SLT"/>
    <property type="match status" value="1"/>
</dbReference>
<organism evidence="5 6">
    <name type="scientific">Ferrimonas aestuarii</name>
    <dbReference type="NCBI Taxonomy" id="2569539"/>
    <lineage>
        <taxon>Bacteria</taxon>
        <taxon>Pseudomonadati</taxon>
        <taxon>Pseudomonadota</taxon>
        <taxon>Gammaproteobacteria</taxon>
        <taxon>Alteromonadales</taxon>
        <taxon>Ferrimonadaceae</taxon>
        <taxon>Ferrimonas</taxon>
    </lineage>
</organism>
<evidence type="ECO:0000313" key="6">
    <source>
        <dbReference type="Proteomes" id="UP000305675"/>
    </source>
</evidence>
<comment type="subcellular location">
    <subcellularLocation>
        <location evidence="1">Cell outer membrane</location>
        <topology evidence="1">Peripheral membrane protein</topology>
    </subcellularLocation>
</comment>
<comment type="similarity">
    <text evidence="2">Belongs to the transglycosylase Slt family.</text>
</comment>
<evidence type="ECO:0000256" key="3">
    <source>
        <dbReference type="ARBA" id="ARBA00023237"/>
    </source>
</evidence>
<dbReference type="PANTHER" id="PTHR37423">
    <property type="entry name" value="SOLUBLE LYTIC MUREIN TRANSGLYCOSYLASE-RELATED"/>
    <property type="match status" value="1"/>
</dbReference>
<evidence type="ECO:0000256" key="2">
    <source>
        <dbReference type="ARBA" id="ARBA00007734"/>
    </source>
</evidence>
<dbReference type="CDD" id="cd01009">
    <property type="entry name" value="PBP2_YfhD_N"/>
    <property type="match status" value="1"/>
</dbReference>
<evidence type="ECO:0000313" key="5">
    <source>
        <dbReference type="EMBL" id="TKB57256.1"/>
    </source>
</evidence>
<dbReference type="OrthoDB" id="9815002at2"/>
<dbReference type="SUPFAM" id="SSF53850">
    <property type="entry name" value="Periplasmic binding protein-like II"/>
    <property type="match status" value="1"/>
</dbReference>